<evidence type="ECO:0000313" key="2">
    <source>
        <dbReference type="Proteomes" id="UP000294588"/>
    </source>
</evidence>
<proteinExistence type="predicted"/>
<organism evidence="1 2">
    <name type="scientific">Candidatus Syntrophosphaera thermopropionivorans</name>
    <dbReference type="NCBI Taxonomy" id="2593015"/>
    <lineage>
        <taxon>Bacteria</taxon>
        <taxon>Pseudomonadati</taxon>
        <taxon>Candidatus Cloacimonadota</taxon>
        <taxon>Candidatus Cloacimonadia</taxon>
        <taxon>Candidatus Cloacimonadales</taxon>
        <taxon>Candidatus Cloacimonadaceae</taxon>
        <taxon>Candidatus Syntrophosphaera</taxon>
    </lineage>
</organism>
<comment type="caution">
    <text evidence="1">The sequence shown here is derived from an EMBL/GenBank/DDBJ whole genome shotgun (WGS) entry which is preliminary data.</text>
</comment>
<sequence>MEKILSGKPLAKLIQSKIKFLIAQESLQPKMALIQIGEDPASSYYVQNIINIGNKLGCEVLYNQYPADFTQEDLLTILDNANTDPSINGIMIQKPLPPSFDELKIAESINPKKDIDCFHPVNLGRIILEEDGLFPCTPLAVICTLRYYNIETKGNHIVIIGRSNIVGKPLSNMLLWKKPYANATVTVCHSRSKNIKELTRSADILIAALGRPSFVTEDMIKEESVLIDVGINQITDKDGKQSYVGDIDYNTCFDKAAAITPVPGGIGSVTSSLLFLNLLKACFTAHNINKSIDDFLNYIFVE</sequence>
<accession>A0AC61QKG9</accession>
<gene>
    <name evidence="1" type="ORF">E0946_01560</name>
</gene>
<dbReference type="EMBL" id="SMOG01000002">
    <property type="protein sequence ID" value="TDF74140.1"/>
    <property type="molecule type" value="Genomic_DNA"/>
</dbReference>
<protein>
    <submittedName>
        <fullName evidence="1">Bifunctional 5,10-methylenetetrahydrofolate dehydrogenase/5,10-methenyltetrahydrofolate cyclohydrolase</fullName>
    </submittedName>
</protein>
<reference evidence="1" key="1">
    <citation type="submission" date="2019-03" db="EMBL/GenBank/DDBJ databases">
        <title>Candidatus Syntrophosphaera thermopropionivorans: a novel player in syntrophic propionate oxidation during anaerobic digestion.</title>
        <authorList>
            <person name="Dyksma S."/>
        </authorList>
    </citation>
    <scope>NUCLEOTIDE SEQUENCE</scope>
    <source>
        <strain evidence="1">W5</strain>
    </source>
</reference>
<dbReference type="Proteomes" id="UP000294588">
    <property type="component" value="Unassembled WGS sequence"/>
</dbReference>
<evidence type="ECO:0000313" key="1">
    <source>
        <dbReference type="EMBL" id="TDF74140.1"/>
    </source>
</evidence>
<keyword evidence="2" id="KW-1185">Reference proteome</keyword>
<name>A0AC61QKG9_9BACT</name>